<dbReference type="NCBIfam" id="TIGR04211">
    <property type="entry name" value="SH3_and_anchor"/>
    <property type="match status" value="1"/>
</dbReference>
<feature type="coiled-coil region" evidence="6">
    <location>
        <begin position="101"/>
        <end position="183"/>
    </location>
</feature>
<dbReference type="InterPro" id="IPR016476">
    <property type="entry name" value="SH3_dom_pro"/>
</dbReference>
<feature type="transmembrane region" description="Helical" evidence="7">
    <location>
        <begin position="188"/>
        <end position="206"/>
    </location>
</feature>
<dbReference type="HOGENOM" id="CLU_094106_1_1_5"/>
<dbReference type="SUPFAM" id="SSF50044">
    <property type="entry name" value="SH3-domain"/>
    <property type="match status" value="1"/>
</dbReference>
<dbReference type="InterPro" id="IPR036028">
    <property type="entry name" value="SH3-like_dom_sf"/>
</dbReference>
<dbReference type="Proteomes" id="UP000002586">
    <property type="component" value="Chromosome"/>
</dbReference>
<evidence type="ECO:0000313" key="9">
    <source>
        <dbReference type="EMBL" id="ABK46168.1"/>
    </source>
</evidence>
<dbReference type="AlphaFoldDB" id="A0LDX5"/>
<organism evidence="9 10">
    <name type="scientific">Magnetococcus marinus (strain ATCC BAA-1437 / JCM 17883 / MC-1)</name>
    <dbReference type="NCBI Taxonomy" id="156889"/>
    <lineage>
        <taxon>Bacteria</taxon>
        <taxon>Pseudomonadati</taxon>
        <taxon>Pseudomonadota</taxon>
        <taxon>Magnetococcia</taxon>
        <taxon>Magnetococcales</taxon>
        <taxon>Magnetococcaceae</taxon>
        <taxon>Magnetococcus</taxon>
    </lineage>
</organism>
<evidence type="ECO:0000256" key="5">
    <source>
        <dbReference type="ARBA" id="ARBA00023136"/>
    </source>
</evidence>
<dbReference type="RefSeq" id="WP_011715221.1">
    <property type="nucleotide sequence ID" value="NC_008576.1"/>
</dbReference>
<dbReference type="SMART" id="SM00287">
    <property type="entry name" value="SH3b"/>
    <property type="match status" value="1"/>
</dbReference>
<reference evidence="9 10" key="2">
    <citation type="journal article" date="2012" name="Int. J. Syst. Evol. Microbiol.">
        <title>Magnetococcus marinus gen. nov., sp. nov., a marine, magnetotactic bacterium that represents a novel lineage (Magnetococcaceae fam. nov.; Magnetococcales ord. nov.) at the base of the Alphaproteobacteria.</title>
        <authorList>
            <person name="Bazylinski D.A."/>
            <person name="Williams T.J."/>
            <person name="Lefevre C.T."/>
            <person name="Berg R.J."/>
            <person name="Zhang C.L."/>
            <person name="Bowser S.S."/>
            <person name="Dean A.J."/>
            <person name="Beveridge T.J."/>
        </authorList>
    </citation>
    <scope>NUCLEOTIDE SEQUENCE [LARGE SCALE GENOMIC DNA]</scope>
    <source>
        <strain evidence="10">ATCC BAA-1437 / JCM 17883 / MC-1</strain>
    </source>
</reference>
<sequence length="219" mass="24545" precursor="true">MGSLRPSTKRLASLLLTTLFVVGFGISSSAATRYVTDEFRIMMRGGAGNQFRILQVLKSGEGVEILEKGDQGWDRVRSSSGRDGWVLRRYLSEQPAARTLLDQAVAQKDQALRDRDGLQEQLAELRGQLINQRRLESELMHIKRISKNALELEKINQTLEQRVAALEQELQTVTADKRVLEKSSETQFFLSGAVVLTLGMIAGAILRRRGKQTPYDALM</sequence>
<name>A0LDX5_MAGMM</name>
<evidence type="ECO:0000256" key="1">
    <source>
        <dbReference type="ARBA" id="ARBA00004167"/>
    </source>
</evidence>
<gene>
    <name evidence="9" type="ordered locus">Mmc1_3683</name>
</gene>
<dbReference type="KEGG" id="mgm:Mmc1_3683"/>
<dbReference type="STRING" id="156889.Mmc1_3683"/>
<protein>
    <submittedName>
        <fullName evidence="9">SH3, type 3 domain protein</fullName>
    </submittedName>
</protein>
<dbReference type="OrthoDB" id="7433551at2"/>
<dbReference type="GO" id="GO:0016020">
    <property type="term" value="C:membrane"/>
    <property type="evidence" value="ECO:0007669"/>
    <property type="project" value="UniProtKB-SubCell"/>
</dbReference>
<dbReference type="InterPro" id="IPR003646">
    <property type="entry name" value="SH3-like_bac-type"/>
</dbReference>
<dbReference type="EMBL" id="CP000471">
    <property type="protein sequence ID" value="ABK46168.1"/>
    <property type="molecule type" value="Genomic_DNA"/>
</dbReference>
<accession>A0LDX5</accession>
<keyword evidence="2 7" id="KW-0812">Transmembrane</keyword>
<feature type="domain" description="SH3b" evidence="8">
    <location>
        <begin position="30"/>
        <end position="95"/>
    </location>
</feature>
<dbReference type="PROSITE" id="PS51781">
    <property type="entry name" value="SH3B"/>
    <property type="match status" value="1"/>
</dbReference>
<dbReference type="Gene3D" id="2.30.30.40">
    <property type="entry name" value="SH3 Domains"/>
    <property type="match status" value="1"/>
</dbReference>
<evidence type="ECO:0000259" key="8">
    <source>
        <dbReference type="PROSITE" id="PS51781"/>
    </source>
</evidence>
<evidence type="ECO:0000256" key="2">
    <source>
        <dbReference type="ARBA" id="ARBA00022692"/>
    </source>
</evidence>
<dbReference type="eggNOG" id="COG3103">
    <property type="taxonomic scope" value="Bacteria"/>
</dbReference>
<proteinExistence type="predicted"/>
<comment type="subcellular location">
    <subcellularLocation>
        <location evidence="1">Membrane</location>
        <topology evidence="1">Single-pass membrane protein</topology>
    </subcellularLocation>
</comment>
<evidence type="ECO:0000313" key="10">
    <source>
        <dbReference type="Proteomes" id="UP000002586"/>
    </source>
</evidence>
<evidence type="ECO:0000256" key="3">
    <source>
        <dbReference type="ARBA" id="ARBA00022729"/>
    </source>
</evidence>
<keyword evidence="10" id="KW-1185">Reference proteome</keyword>
<evidence type="ECO:0000256" key="7">
    <source>
        <dbReference type="SAM" id="Phobius"/>
    </source>
</evidence>
<reference evidence="10" key="1">
    <citation type="journal article" date="2009" name="Appl. Environ. Microbiol.">
        <title>Complete genome sequence of the chemolithoautotrophic marine magnetotactic coccus strain MC-1.</title>
        <authorList>
            <person name="Schubbe S."/>
            <person name="Williams T.J."/>
            <person name="Xie G."/>
            <person name="Kiss H.E."/>
            <person name="Brettin T.S."/>
            <person name="Martinez D."/>
            <person name="Ross C.A."/>
            <person name="Schuler D."/>
            <person name="Cox B.L."/>
            <person name="Nealson K.H."/>
            <person name="Bazylinski D.A."/>
        </authorList>
    </citation>
    <scope>NUCLEOTIDE SEQUENCE [LARGE SCALE GENOMIC DNA]</scope>
    <source>
        <strain evidence="10">ATCC BAA-1437 / JCM 17883 / MC-1</strain>
    </source>
</reference>
<keyword evidence="6" id="KW-0175">Coiled coil</keyword>
<keyword evidence="5 7" id="KW-0472">Membrane</keyword>
<keyword evidence="4 7" id="KW-1133">Transmembrane helix</keyword>
<keyword evidence="3" id="KW-0732">Signal</keyword>
<dbReference type="Pfam" id="PF08239">
    <property type="entry name" value="SH3_3"/>
    <property type="match status" value="1"/>
</dbReference>
<evidence type="ECO:0000256" key="6">
    <source>
        <dbReference type="SAM" id="Coils"/>
    </source>
</evidence>
<evidence type="ECO:0000256" key="4">
    <source>
        <dbReference type="ARBA" id="ARBA00022989"/>
    </source>
</evidence>
<dbReference type="PIRSF" id="PIRSF006158">
    <property type="entry name" value="UCP006158_SH3"/>
    <property type="match status" value="1"/>
</dbReference>